<dbReference type="EMBL" id="NIDE01000004">
    <property type="protein sequence ID" value="OWK43966.1"/>
    <property type="molecule type" value="Genomic_DNA"/>
</dbReference>
<protein>
    <submittedName>
        <fullName evidence="2">Putative integral membrane protein</fullName>
    </submittedName>
</protein>
<dbReference type="Proteomes" id="UP000214646">
    <property type="component" value="Unassembled WGS sequence"/>
</dbReference>
<dbReference type="Pfam" id="PF10066">
    <property type="entry name" value="DUF2304"/>
    <property type="match status" value="1"/>
</dbReference>
<gene>
    <name evidence="2" type="ORF">FRUB_03565</name>
</gene>
<proteinExistence type="predicted"/>
<reference evidence="3" key="1">
    <citation type="submission" date="2017-06" db="EMBL/GenBank/DDBJ databases">
        <title>Genome analysis of Fimbriiglobus ruber SP5, the first member of the order Planctomycetales with confirmed chitinolytic capability.</title>
        <authorList>
            <person name="Ravin N.V."/>
            <person name="Rakitin A.L."/>
            <person name="Ivanova A.A."/>
            <person name="Beletsky A.V."/>
            <person name="Kulichevskaya I.S."/>
            <person name="Mardanov A.V."/>
            <person name="Dedysh S.N."/>
        </authorList>
    </citation>
    <scope>NUCLEOTIDE SEQUENCE [LARGE SCALE GENOMIC DNA]</scope>
    <source>
        <strain evidence="3">SP5</strain>
    </source>
</reference>
<keyword evidence="1" id="KW-0472">Membrane</keyword>
<evidence type="ECO:0000313" key="3">
    <source>
        <dbReference type="Proteomes" id="UP000214646"/>
    </source>
</evidence>
<sequence length="125" mass="14048">MNAELLMLLAGCAAFVLTIYWVRNRDLGERHALGWLLVAFVAMMCGLFPRTLMSLAEASHLSYPTAVLFISLGVAYLFAFAVSVALTRLHARYVRLLQETALLEHRIRQLESGREQLAGQPTEKR</sequence>
<keyword evidence="3" id="KW-1185">Reference proteome</keyword>
<comment type="caution">
    <text evidence="2">The sequence shown here is derived from an EMBL/GenBank/DDBJ whole genome shotgun (WGS) entry which is preliminary data.</text>
</comment>
<organism evidence="2 3">
    <name type="scientific">Fimbriiglobus ruber</name>
    <dbReference type="NCBI Taxonomy" id="1908690"/>
    <lineage>
        <taxon>Bacteria</taxon>
        <taxon>Pseudomonadati</taxon>
        <taxon>Planctomycetota</taxon>
        <taxon>Planctomycetia</taxon>
        <taxon>Gemmatales</taxon>
        <taxon>Gemmataceae</taxon>
        <taxon>Fimbriiglobus</taxon>
    </lineage>
</organism>
<feature type="transmembrane region" description="Helical" evidence="1">
    <location>
        <begin position="6"/>
        <end position="22"/>
    </location>
</feature>
<dbReference type="AlphaFoldDB" id="A0A225E1Q4"/>
<feature type="transmembrane region" description="Helical" evidence="1">
    <location>
        <begin position="34"/>
        <end position="53"/>
    </location>
</feature>
<keyword evidence="1" id="KW-1133">Transmembrane helix</keyword>
<keyword evidence="1" id="KW-0812">Transmembrane</keyword>
<evidence type="ECO:0000256" key="1">
    <source>
        <dbReference type="SAM" id="Phobius"/>
    </source>
</evidence>
<dbReference type="RefSeq" id="WP_088254743.1">
    <property type="nucleotide sequence ID" value="NZ_NIDE01000004.1"/>
</dbReference>
<dbReference type="InterPro" id="IPR019277">
    <property type="entry name" value="DUF2304"/>
</dbReference>
<evidence type="ECO:0000313" key="2">
    <source>
        <dbReference type="EMBL" id="OWK43966.1"/>
    </source>
</evidence>
<accession>A0A225E1Q4</accession>
<dbReference type="OrthoDB" id="677868at2"/>
<feature type="transmembrane region" description="Helical" evidence="1">
    <location>
        <begin position="65"/>
        <end position="86"/>
    </location>
</feature>
<name>A0A225E1Q4_9BACT</name>